<reference evidence="2" key="1">
    <citation type="submission" date="2020-03" db="EMBL/GenBank/DDBJ databases">
        <title>The deep terrestrial virosphere.</title>
        <authorList>
            <person name="Holmfeldt K."/>
            <person name="Nilsson E."/>
            <person name="Simone D."/>
            <person name="Lopez-Fernandez M."/>
            <person name="Wu X."/>
            <person name="de Brujin I."/>
            <person name="Lundin D."/>
            <person name="Andersson A."/>
            <person name="Bertilsson S."/>
            <person name="Dopson M."/>
        </authorList>
    </citation>
    <scope>NUCLEOTIDE SEQUENCE</scope>
    <source>
        <strain evidence="2">MM415A03451</strain>
        <strain evidence="1">MM415B01838</strain>
    </source>
</reference>
<dbReference type="EMBL" id="MT141835">
    <property type="protein sequence ID" value="QJA70953.1"/>
    <property type="molecule type" value="Genomic_DNA"/>
</dbReference>
<proteinExistence type="predicted"/>
<organism evidence="2">
    <name type="scientific">viral metagenome</name>
    <dbReference type="NCBI Taxonomy" id="1070528"/>
    <lineage>
        <taxon>unclassified sequences</taxon>
        <taxon>metagenomes</taxon>
        <taxon>organismal metagenomes</taxon>
    </lineage>
</organism>
<dbReference type="EMBL" id="MT141221">
    <property type="protein sequence ID" value="QJA56466.1"/>
    <property type="molecule type" value="Genomic_DNA"/>
</dbReference>
<sequence length="303" mass="34094">MIASLWGVEGSGKSSTGLSFPKPLFHLELDIGGFERAVWRVEEVAKKAGTPLRIKVCGVKEDVSQIDWSKWDIVSKPYVTPIQLEKLMGIQQQAGVSVRFPREIRGVKETWQELVSDMVTVGQVPLVRTIMQDSATQAWWICHTGFLQEKQEIQIANKMKTTDPLFREKLQPVEFPNNRMRDLIYAIGSMGKHLVMTHYPKDIYANKVTDKGIESYATGEVTPDGFKHTVTLDDLVLWCYAEVDKRKEILKGVPNPDYNKPVPRTRISLKCGLRGLGMKAVGLELPTPDYAGLMELQSMMGGE</sequence>
<accession>A0A6M3JLX2</accession>
<gene>
    <name evidence="2" type="ORF">MM415A03451_0004</name>
    <name evidence="1" type="ORF">MM415B01838_0004</name>
</gene>
<protein>
    <submittedName>
        <fullName evidence="2">Uncharacterized protein</fullName>
    </submittedName>
</protein>
<name>A0A6M3JLX2_9ZZZZ</name>
<evidence type="ECO:0000313" key="1">
    <source>
        <dbReference type="EMBL" id="QJA56466.1"/>
    </source>
</evidence>
<evidence type="ECO:0000313" key="2">
    <source>
        <dbReference type="EMBL" id="QJA70953.1"/>
    </source>
</evidence>
<dbReference type="AlphaFoldDB" id="A0A6M3JLX2"/>